<evidence type="ECO:0000256" key="2">
    <source>
        <dbReference type="ARBA" id="ARBA00023125"/>
    </source>
</evidence>
<keyword evidence="1" id="KW-0805">Transcription regulation</keyword>
<protein>
    <recommendedName>
        <fullName evidence="5">HTH arsR-type domain-containing protein</fullName>
    </recommendedName>
</protein>
<dbReference type="InterPro" id="IPR011991">
    <property type="entry name" value="ArsR-like_HTH"/>
</dbReference>
<comment type="caution">
    <text evidence="6">The sequence shown here is derived from an EMBL/GenBank/DDBJ whole genome shotgun (WGS) entry which is preliminary data.</text>
</comment>
<evidence type="ECO:0000313" key="6">
    <source>
        <dbReference type="EMBL" id="GAA4388159.1"/>
    </source>
</evidence>
<keyword evidence="7" id="KW-1185">Reference proteome</keyword>
<sequence length="125" mass="13501">MDVFAAIADPVRRDLLRSLTAGRARVVDLAAGLPISRPAVSKHLRLLADAGLVEAQEVGRERHYGVRPGALSEVQAFIAEMVAAGQPPVTSTMLDALDLEVRRVGRDRMSTEPRPTARPHPMESA</sequence>
<feature type="region of interest" description="Disordered" evidence="4">
    <location>
        <begin position="104"/>
        <end position="125"/>
    </location>
</feature>
<dbReference type="CDD" id="cd00090">
    <property type="entry name" value="HTH_ARSR"/>
    <property type="match status" value="1"/>
</dbReference>
<dbReference type="Gene3D" id="1.10.10.10">
    <property type="entry name" value="Winged helix-like DNA-binding domain superfamily/Winged helix DNA-binding domain"/>
    <property type="match status" value="1"/>
</dbReference>
<dbReference type="EMBL" id="BAABFX010000009">
    <property type="protein sequence ID" value="GAA4388159.1"/>
    <property type="molecule type" value="Genomic_DNA"/>
</dbReference>
<evidence type="ECO:0000256" key="3">
    <source>
        <dbReference type="ARBA" id="ARBA00023163"/>
    </source>
</evidence>
<keyword evidence="3" id="KW-0804">Transcription</keyword>
<keyword evidence="2" id="KW-0238">DNA-binding</keyword>
<name>A0ABP8JC01_9MICO</name>
<dbReference type="PRINTS" id="PR00778">
    <property type="entry name" value="HTHARSR"/>
</dbReference>
<dbReference type="InterPro" id="IPR036390">
    <property type="entry name" value="WH_DNA-bd_sf"/>
</dbReference>
<dbReference type="InterPro" id="IPR036388">
    <property type="entry name" value="WH-like_DNA-bd_sf"/>
</dbReference>
<dbReference type="Pfam" id="PF12840">
    <property type="entry name" value="HTH_20"/>
    <property type="match status" value="1"/>
</dbReference>
<proteinExistence type="predicted"/>
<dbReference type="SMART" id="SM00418">
    <property type="entry name" value="HTH_ARSR"/>
    <property type="match status" value="1"/>
</dbReference>
<dbReference type="InterPro" id="IPR051081">
    <property type="entry name" value="HTH_MetalResp_TranReg"/>
</dbReference>
<dbReference type="PROSITE" id="PS50987">
    <property type="entry name" value="HTH_ARSR_2"/>
    <property type="match status" value="1"/>
</dbReference>
<dbReference type="PANTHER" id="PTHR33154:SF18">
    <property type="entry name" value="ARSENICAL RESISTANCE OPERON REPRESSOR"/>
    <property type="match status" value="1"/>
</dbReference>
<dbReference type="SUPFAM" id="SSF46785">
    <property type="entry name" value="Winged helix' DNA-binding domain"/>
    <property type="match status" value="1"/>
</dbReference>
<accession>A0ABP8JC01</accession>
<reference evidence="7" key="1">
    <citation type="journal article" date="2019" name="Int. J. Syst. Evol. Microbiol.">
        <title>The Global Catalogue of Microorganisms (GCM) 10K type strain sequencing project: providing services to taxonomists for standard genome sequencing and annotation.</title>
        <authorList>
            <consortium name="The Broad Institute Genomics Platform"/>
            <consortium name="The Broad Institute Genome Sequencing Center for Infectious Disease"/>
            <person name="Wu L."/>
            <person name="Ma J."/>
        </authorList>
    </citation>
    <scope>NUCLEOTIDE SEQUENCE [LARGE SCALE GENOMIC DNA]</scope>
    <source>
        <strain evidence="7">JCM 17738</strain>
    </source>
</reference>
<dbReference type="Proteomes" id="UP001500390">
    <property type="component" value="Unassembled WGS sequence"/>
</dbReference>
<feature type="domain" description="HTH arsR-type" evidence="5">
    <location>
        <begin position="1"/>
        <end position="86"/>
    </location>
</feature>
<dbReference type="RefSeq" id="WP_159899159.1">
    <property type="nucleotide sequence ID" value="NZ_BAABFX010000009.1"/>
</dbReference>
<evidence type="ECO:0000256" key="4">
    <source>
        <dbReference type="SAM" id="MobiDB-lite"/>
    </source>
</evidence>
<evidence type="ECO:0000259" key="5">
    <source>
        <dbReference type="PROSITE" id="PS50987"/>
    </source>
</evidence>
<evidence type="ECO:0000256" key="1">
    <source>
        <dbReference type="ARBA" id="ARBA00023015"/>
    </source>
</evidence>
<dbReference type="PANTHER" id="PTHR33154">
    <property type="entry name" value="TRANSCRIPTIONAL REGULATOR, ARSR FAMILY"/>
    <property type="match status" value="1"/>
</dbReference>
<gene>
    <name evidence="6" type="ORF">GCM10023153_03160</name>
</gene>
<evidence type="ECO:0000313" key="7">
    <source>
        <dbReference type="Proteomes" id="UP001500390"/>
    </source>
</evidence>
<organism evidence="6 7">
    <name type="scientific">Ornithinibacter aureus</name>
    <dbReference type="NCBI Taxonomy" id="622664"/>
    <lineage>
        <taxon>Bacteria</taxon>
        <taxon>Bacillati</taxon>
        <taxon>Actinomycetota</taxon>
        <taxon>Actinomycetes</taxon>
        <taxon>Micrococcales</taxon>
        <taxon>Intrasporangiaceae</taxon>
        <taxon>Ornithinibacter</taxon>
    </lineage>
</organism>
<dbReference type="InterPro" id="IPR001845">
    <property type="entry name" value="HTH_ArsR_DNA-bd_dom"/>
</dbReference>
<dbReference type="NCBIfam" id="NF033788">
    <property type="entry name" value="HTH_metalloreg"/>
    <property type="match status" value="1"/>
</dbReference>